<dbReference type="EMBL" id="JANSHE010002445">
    <property type="protein sequence ID" value="KAJ2991867.1"/>
    <property type="molecule type" value="Genomic_DNA"/>
</dbReference>
<keyword evidence="2" id="KW-1185">Reference proteome</keyword>
<organism evidence="1 2">
    <name type="scientific">Trametes sanguinea</name>
    <dbReference type="NCBI Taxonomy" id="158606"/>
    <lineage>
        <taxon>Eukaryota</taxon>
        <taxon>Fungi</taxon>
        <taxon>Dikarya</taxon>
        <taxon>Basidiomycota</taxon>
        <taxon>Agaricomycotina</taxon>
        <taxon>Agaricomycetes</taxon>
        <taxon>Polyporales</taxon>
        <taxon>Polyporaceae</taxon>
        <taxon>Trametes</taxon>
    </lineage>
</organism>
<sequence>MAVPSSPNAIGSYVAQENGVFPPRPFQHNHVLASVSTSTPVVDSCSPPVSFPMPPESEPFQFTFNAPSPLTFAVTYNPPATGYDPFMPNIVDAFDPSSLPISDANSPDIHDMLTQALNSYPIHAHTTLPYTAAMSRTDTLQLAIPESAIEQASTMNGLNTNTPSSSGDITQDFLNLSSPVEREDSIPVARVSVPSRALNEEDCPNGRAGYEFSMDASQLLTPPAPHHSPASRPRTPGSHLAGSPFHSRAASPPSSAPSSPSSHTTSSRAVSPPLCRTSAPPCTPTRGHSGIAPSRSAHKRKQSHADLDSSDEADRNLTFVENPKARTKTHNKRARVLMKKAMALNVVSKPYLLVYCARPESVCHKNGVAITFISDNLKPIVGADFVRNLHAMVMQGTHNALSNAQVALQTNLEVERLRREKEEETARRVAAEAQVNEMQRRLDQLGLHDHE</sequence>
<accession>A0ACC1PHV6</accession>
<reference evidence="1" key="1">
    <citation type="submission" date="2022-08" db="EMBL/GenBank/DDBJ databases">
        <title>Genome Sequence of Pycnoporus sanguineus.</title>
        <authorList>
            <person name="Buettner E."/>
        </authorList>
    </citation>
    <scope>NUCLEOTIDE SEQUENCE</scope>
    <source>
        <strain evidence="1">CG-C14</strain>
    </source>
</reference>
<evidence type="ECO:0000313" key="1">
    <source>
        <dbReference type="EMBL" id="KAJ2991867.1"/>
    </source>
</evidence>
<gene>
    <name evidence="1" type="ORF">NUW54_g8078</name>
</gene>
<dbReference type="Proteomes" id="UP001144978">
    <property type="component" value="Unassembled WGS sequence"/>
</dbReference>
<protein>
    <submittedName>
        <fullName evidence="1">Uncharacterized protein</fullName>
    </submittedName>
</protein>
<evidence type="ECO:0000313" key="2">
    <source>
        <dbReference type="Proteomes" id="UP001144978"/>
    </source>
</evidence>
<comment type="caution">
    <text evidence="1">The sequence shown here is derived from an EMBL/GenBank/DDBJ whole genome shotgun (WGS) entry which is preliminary data.</text>
</comment>
<proteinExistence type="predicted"/>
<name>A0ACC1PHV6_9APHY</name>